<dbReference type="InterPro" id="IPR015345">
    <property type="entry name" value="Cytokinin_DH_FAD/cytokin-bd"/>
</dbReference>
<comment type="caution">
    <text evidence="7">The sequence shown here is derived from an EMBL/GenBank/DDBJ whole genome shotgun (WGS) entry which is preliminary data.</text>
</comment>
<dbReference type="SUPFAM" id="SSF55103">
    <property type="entry name" value="FAD-linked oxidases, C-terminal domain"/>
    <property type="match status" value="1"/>
</dbReference>
<dbReference type="PANTHER" id="PTHR13878">
    <property type="entry name" value="GULONOLACTONE OXIDASE"/>
    <property type="match status" value="1"/>
</dbReference>
<dbReference type="Gene3D" id="3.30.43.10">
    <property type="entry name" value="Uridine Diphospho-n-acetylenolpyruvylglucosamine Reductase, domain 2"/>
    <property type="match status" value="1"/>
</dbReference>
<accession>A0A199W8C6</accession>
<evidence type="ECO:0000313" key="7">
    <source>
        <dbReference type="EMBL" id="OAY85473.1"/>
    </source>
</evidence>
<dbReference type="InterPro" id="IPR036318">
    <property type="entry name" value="FAD-bd_PCMH-like_sf"/>
</dbReference>
<comment type="similarity">
    <text evidence="2">Belongs to the oxygen-dependent FAD-linked oxidoreductase family.</text>
</comment>
<dbReference type="GO" id="GO:0050660">
    <property type="term" value="F:flavin adenine dinucleotide binding"/>
    <property type="evidence" value="ECO:0007669"/>
    <property type="project" value="InterPro"/>
</dbReference>
<keyword evidence="4" id="KW-0274">FAD</keyword>
<organism evidence="7 8">
    <name type="scientific">Ananas comosus</name>
    <name type="common">Pineapple</name>
    <name type="synonym">Ananas ananas</name>
    <dbReference type="NCBI Taxonomy" id="4615"/>
    <lineage>
        <taxon>Eukaryota</taxon>
        <taxon>Viridiplantae</taxon>
        <taxon>Streptophyta</taxon>
        <taxon>Embryophyta</taxon>
        <taxon>Tracheophyta</taxon>
        <taxon>Spermatophyta</taxon>
        <taxon>Magnoliopsida</taxon>
        <taxon>Liliopsida</taxon>
        <taxon>Poales</taxon>
        <taxon>Bromeliaceae</taxon>
        <taxon>Bromelioideae</taxon>
        <taxon>Ananas</taxon>
    </lineage>
</organism>
<feature type="domain" description="Cytokinin dehydrogenase 1 FAD/cytokinin binding" evidence="6">
    <location>
        <begin position="152"/>
        <end position="334"/>
    </location>
</feature>
<dbReference type="PANTHER" id="PTHR13878:SF127">
    <property type="entry name" value="CYTOKININ DEHYDROGENASE 3"/>
    <property type="match status" value="1"/>
</dbReference>
<reference evidence="7 8" key="1">
    <citation type="journal article" date="2016" name="DNA Res.">
        <title>The draft genome of MD-2 pineapple using hybrid error correction of long reads.</title>
        <authorList>
            <person name="Redwan R.M."/>
            <person name="Saidin A."/>
            <person name="Kumar S.V."/>
        </authorList>
    </citation>
    <scope>NUCLEOTIDE SEQUENCE [LARGE SCALE GENOMIC DNA]</scope>
    <source>
        <strain evidence="8">cv. MD2</strain>
        <tissue evidence="7">Leaf</tissue>
    </source>
</reference>
<dbReference type="GO" id="GO:0019139">
    <property type="term" value="F:cytokinin dehydrogenase activity"/>
    <property type="evidence" value="ECO:0007669"/>
    <property type="project" value="InterPro"/>
</dbReference>
<sequence length="334" mass="36967">MSRLGCPSSAATPETVRQSALPLELRALDISPKIRADPDTLESVSSDFGGVISGRPGRGHSDRGQSVGVGGVTVDMRALAGDGEKRRINVCLGGPLGPYVDIGAEQMWSELMHETLEHGFGPRTWLDYLDITVGGSLTVGGISGQALRHGPQVKWVGLVYSSFEAFTKDEEYLISLDGAPGKRKGFDYLEGFVFLDHKHVKNWRSPFISDDDVVEITKLVAEHGGVYLLEATINYCDDTVFTVDEEVEALTEGLNYAPGFKFTKDLSYVGFLDRVQLENERLRKDGLRDVPHPWLNLLVPKSRIYDFHEGVFKGVYQKDKPMGVILVYPLDKYK</sequence>
<evidence type="ECO:0000313" key="8">
    <source>
        <dbReference type="Proteomes" id="UP000092600"/>
    </source>
</evidence>
<protein>
    <submittedName>
        <fullName evidence="7">Cytokinin dehydrogenase 6</fullName>
    </submittedName>
</protein>
<dbReference type="GO" id="GO:0009690">
    <property type="term" value="P:cytokinin metabolic process"/>
    <property type="evidence" value="ECO:0007669"/>
    <property type="project" value="InterPro"/>
</dbReference>
<dbReference type="InterPro" id="IPR016164">
    <property type="entry name" value="FAD-linked_Oxase-like_C"/>
</dbReference>
<evidence type="ECO:0000256" key="4">
    <source>
        <dbReference type="ARBA" id="ARBA00022827"/>
    </source>
</evidence>
<keyword evidence="5" id="KW-0560">Oxidoreductase</keyword>
<dbReference type="Pfam" id="PF09265">
    <property type="entry name" value="Cytokin-bind"/>
    <property type="match status" value="1"/>
</dbReference>
<evidence type="ECO:0000256" key="5">
    <source>
        <dbReference type="ARBA" id="ARBA00023002"/>
    </source>
</evidence>
<evidence type="ECO:0000256" key="3">
    <source>
        <dbReference type="ARBA" id="ARBA00022630"/>
    </source>
</evidence>
<dbReference type="AlphaFoldDB" id="A0A199W8C6"/>
<evidence type="ECO:0000259" key="6">
    <source>
        <dbReference type="Pfam" id="PF09265"/>
    </source>
</evidence>
<dbReference type="InterPro" id="IPR016170">
    <property type="entry name" value="Cytok_DH_C_sf"/>
</dbReference>
<dbReference type="EMBL" id="LSRQ01000088">
    <property type="protein sequence ID" value="OAY85473.1"/>
    <property type="molecule type" value="Genomic_DNA"/>
</dbReference>
<dbReference type="InterPro" id="IPR016169">
    <property type="entry name" value="FAD-bd_PCMH_sub2"/>
</dbReference>
<name>A0A199W8C6_ANACO</name>
<dbReference type="InterPro" id="IPR050432">
    <property type="entry name" value="FAD-linked_Oxidoreductases_BP"/>
</dbReference>
<dbReference type="Proteomes" id="UP000092600">
    <property type="component" value="Unassembled WGS sequence"/>
</dbReference>
<evidence type="ECO:0000256" key="1">
    <source>
        <dbReference type="ARBA" id="ARBA00001974"/>
    </source>
</evidence>
<dbReference type="STRING" id="4615.A0A199W8C6"/>
<dbReference type="InterPro" id="IPR016167">
    <property type="entry name" value="FAD-bd_PCMH_sub1"/>
</dbReference>
<dbReference type="Gene3D" id="3.40.462.10">
    <property type="entry name" value="FAD-linked oxidases, C-terminal domain"/>
    <property type="match status" value="1"/>
</dbReference>
<gene>
    <name evidence="7" type="ORF">ACMD2_04091</name>
</gene>
<comment type="cofactor">
    <cofactor evidence="1">
        <name>FAD</name>
        <dbReference type="ChEBI" id="CHEBI:57692"/>
    </cofactor>
</comment>
<evidence type="ECO:0000256" key="2">
    <source>
        <dbReference type="ARBA" id="ARBA00005466"/>
    </source>
</evidence>
<dbReference type="SUPFAM" id="SSF56176">
    <property type="entry name" value="FAD-binding/transporter-associated domain-like"/>
    <property type="match status" value="1"/>
</dbReference>
<proteinExistence type="inferred from homology"/>
<dbReference type="Gene3D" id="3.30.465.10">
    <property type="match status" value="1"/>
</dbReference>
<keyword evidence="3" id="KW-0285">Flavoprotein</keyword>